<name>A0AAN9QAD8_CANGL</name>
<reference evidence="1 2" key="1">
    <citation type="submission" date="2024-01" db="EMBL/GenBank/DDBJ databases">
        <title>The genomes of 5 underutilized Papilionoideae crops provide insights into root nodulation and disease resistanc.</title>
        <authorList>
            <person name="Jiang F."/>
        </authorList>
    </citation>
    <scope>NUCLEOTIDE SEQUENCE [LARGE SCALE GENOMIC DNA]</scope>
    <source>
        <strain evidence="1">LVBAO_FW01</strain>
        <tissue evidence="1">Leaves</tissue>
    </source>
</reference>
<organism evidence="1 2">
    <name type="scientific">Canavalia gladiata</name>
    <name type="common">Sword bean</name>
    <name type="synonym">Dolichos gladiatus</name>
    <dbReference type="NCBI Taxonomy" id="3824"/>
    <lineage>
        <taxon>Eukaryota</taxon>
        <taxon>Viridiplantae</taxon>
        <taxon>Streptophyta</taxon>
        <taxon>Embryophyta</taxon>
        <taxon>Tracheophyta</taxon>
        <taxon>Spermatophyta</taxon>
        <taxon>Magnoliopsida</taxon>
        <taxon>eudicotyledons</taxon>
        <taxon>Gunneridae</taxon>
        <taxon>Pentapetalae</taxon>
        <taxon>rosids</taxon>
        <taxon>fabids</taxon>
        <taxon>Fabales</taxon>
        <taxon>Fabaceae</taxon>
        <taxon>Papilionoideae</taxon>
        <taxon>50 kb inversion clade</taxon>
        <taxon>NPAAA clade</taxon>
        <taxon>indigoferoid/millettioid clade</taxon>
        <taxon>Phaseoleae</taxon>
        <taxon>Canavalia</taxon>
    </lineage>
</organism>
<keyword evidence="2" id="KW-1185">Reference proteome</keyword>
<dbReference type="Proteomes" id="UP001367508">
    <property type="component" value="Unassembled WGS sequence"/>
</dbReference>
<protein>
    <submittedName>
        <fullName evidence="1">Uncharacterized protein</fullName>
    </submittedName>
</protein>
<comment type="caution">
    <text evidence="1">The sequence shown here is derived from an EMBL/GenBank/DDBJ whole genome shotgun (WGS) entry which is preliminary data.</text>
</comment>
<proteinExistence type="predicted"/>
<dbReference type="EMBL" id="JAYMYQ010000005">
    <property type="protein sequence ID" value="KAK7327902.1"/>
    <property type="molecule type" value="Genomic_DNA"/>
</dbReference>
<sequence length="126" mass="14912">MYYISFNPLSKCGKRKKNPFLRLVHIAHHTVKVGHARNPYINRKEGDIKGRGFLIWDSEEQDDSCEQLNVLYLLQPFVEMRQKKKEFIPTSRTYRPSHCESWSCQKSLHSLQGGGYRRVFLAIWLE</sequence>
<evidence type="ECO:0000313" key="2">
    <source>
        <dbReference type="Proteomes" id="UP001367508"/>
    </source>
</evidence>
<evidence type="ECO:0000313" key="1">
    <source>
        <dbReference type="EMBL" id="KAK7327902.1"/>
    </source>
</evidence>
<dbReference type="AlphaFoldDB" id="A0AAN9QAD8"/>
<accession>A0AAN9QAD8</accession>
<gene>
    <name evidence="1" type="ORF">VNO77_21995</name>
</gene>